<gene>
    <name evidence="2" type="ORF">H920_00916</name>
</gene>
<feature type="region of interest" description="Disordered" evidence="1">
    <location>
        <begin position="1"/>
        <end position="38"/>
    </location>
</feature>
<protein>
    <submittedName>
        <fullName evidence="2">Uncharacterized protein</fullName>
    </submittedName>
</protein>
<feature type="compositionally biased region" description="Basic and acidic residues" evidence="1">
    <location>
        <begin position="23"/>
        <end position="35"/>
    </location>
</feature>
<feature type="compositionally biased region" description="Polar residues" evidence="1">
    <location>
        <begin position="1"/>
        <end position="10"/>
    </location>
</feature>
<keyword evidence="3" id="KW-1185">Reference proteome</keyword>
<sequence>MLPTNYSSTKYVVGEGTDIPQEQEEKQERAGKGQVDELGGTKLEVAQFNTMAHEKSDLQVLEKVKSELSDHSCMDDDKAFDAGHVNQSSCDSEIEQESTDTNTGKTDLDSDDKENSNVGV</sequence>
<dbReference type="Proteomes" id="UP000028990">
    <property type="component" value="Unassembled WGS sequence"/>
</dbReference>
<organism evidence="2 3">
    <name type="scientific">Fukomys damarensis</name>
    <name type="common">Damaraland mole rat</name>
    <name type="synonym">Cryptomys damarensis</name>
    <dbReference type="NCBI Taxonomy" id="885580"/>
    <lineage>
        <taxon>Eukaryota</taxon>
        <taxon>Metazoa</taxon>
        <taxon>Chordata</taxon>
        <taxon>Craniata</taxon>
        <taxon>Vertebrata</taxon>
        <taxon>Euteleostomi</taxon>
        <taxon>Mammalia</taxon>
        <taxon>Eutheria</taxon>
        <taxon>Euarchontoglires</taxon>
        <taxon>Glires</taxon>
        <taxon>Rodentia</taxon>
        <taxon>Hystricomorpha</taxon>
        <taxon>Bathyergidae</taxon>
        <taxon>Fukomys</taxon>
    </lineage>
</organism>
<dbReference type="AlphaFoldDB" id="A0A091E080"/>
<proteinExistence type="predicted"/>
<evidence type="ECO:0000256" key="1">
    <source>
        <dbReference type="SAM" id="MobiDB-lite"/>
    </source>
</evidence>
<accession>A0A091E080</accession>
<dbReference type="EMBL" id="KN120745">
    <property type="protein sequence ID" value="KFO37749.1"/>
    <property type="molecule type" value="Genomic_DNA"/>
</dbReference>
<name>A0A091E080_FUKDA</name>
<evidence type="ECO:0000313" key="3">
    <source>
        <dbReference type="Proteomes" id="UP000028990"/>
    </source>
</evidence>
<feature type="region of interest" description="Disordered" evidence="1">
    <location>
        <begin position="74"/>
        <end position="120"/>
    </location>
</feature>
<evidence type="ECO:0000313" key="2">
    <source>
        <dbReference type="EMBL" id="KFO37749.1"/>
    </source>
</evidence>
<reference evidence="2 3" key="1">
    <citation type="submission" date="2013-11" db="EMBL/GenBank/DDBJ databases">
        <title>The Damaraland mole rat (Fukomys damarensis) genome and evolution of African mole rats.</title>
        <authorList>
            <person name="Gladyshev V.N."/>
            <person name="Fang X."/>
        </authorList>
    </citation>
    <scope>NUCLEOTIDE SEQUENCE [LARGE SCALE GENOMIC DNA]</scope>
    <source>
        <tissue evidence="2">Liver</tissue>
    </source>
</reference>